<accession>A0A3B0X4Y8</accession>
<reference evidence="2" key="1">
    <citation type="submission" date="2018-06" db="EMBL/GenBank/DDBJ databases">
        <authorList>
            <person name="Zhirakovskaya E."/>
        </authorList>
    </citation>
    <scope>NUCLEOTIDE SEQUENCE</scope>
</reference>
<dbReference type="AlphaFoldDB" id="A0A3B0X4Y8"/>
<name>A0A3B0X4Y8_9ZZZZ</name>
<dbReference type="InterPro" id="IPR009677">
    <property type="entry name" value="DUF1266"/>
</dbReference>
<protein>
    <recommendedName>
        <fullName evidence="1">DUF1266 domain-containing protein</fullName>
    </recommendedName>
</protein>
<sequence>MGRHKLTNEATLSDLQLWCLSLSAMLIEYNNSRHDFITTHEPGSSQQRAERQGLDREWGIKTPEDLLKELKGLDRSKRADKRFEQHKQLYSSLSIMEQNLLNPDPQLKRPAERHEFVLDAYADELERVGTDAWHDGRAVWLCRMSVTAGLISLEQAWPLIIEIATRCHDRYHSWFEFGLSYAAGYQLWKPSGFHHKDVSQVIDDLNFLLYHKESPWTRIAWETGAQIVPA</sequence>
<gene>
    <name evidence="2" type="ORF">MNBD_GAMMA10-1965</name>
</gene>
<proteinExistence type="predicted"/>
<dbReference type="EMBL" id="UOFJ01000099">
    <property type="protein sequence ID" value="VAW63388.1"/>
    <property type="molecule type" value="Genomic_DNA"/>
</dbReference>
<feature type="domain" description="DUF1266" evidence="1">
    <location>
        <begin position="54"/>
        <end position="221"/>
    </location>
</feature>
<dbReference type="Pfam" id="PF06889">
    <property type="entry name" value="DUF1266"/>
    <property type="match status" value="1"/>
</dbReference>
<evidence type="ECO:0000259" key="1">
    <source>
        <dbReference type="Pfam" id="PF06889"/>
    </source>
</evidence>
<evidence type="ECO:0000313" key="2">
    <source>
        <dbReference type="EMBL" id="VAW63388.1"/>
    </source>
</evidence>
<organism evidence="2">
    <name type="scientific">hydrothermal vent metagenome</name>
    <dbReference type="NCBI Taxonomy" id="652676"/>
    <lineage>
        <taxon>unclassified sequences</taxon>
        <taxon>metagenomes</taxon>
        <taxon>ecological metagenomes</taxon>
    </lineage>
</organism>